<keyword evidence="4" id="KW-0539">Nucleus</keyword>
<dbReference type="PANTHER" id="PTHR12466">
    <property type="entry name" value="CDC73 DOMAIN PROTEIN"/>
    <property type="match status" value="1"/>
</dbReference>
<dbReference type="OrthoDB" id="2186602at2759"/>
<dbReference type="InterPro" id="IPR038103">
    <property type="entry name" value="CDC73_C_sf"/>
</dbReference>
<keyword evidence="8" id="KW-1185">Reference proteome</keyword>
<evidence type="ECO:0000256" key="4">
    <source>
        <dbReference type="ARBA" id="ARBA00023242"/>
    </source>
</evidence>
<keyword evidence="3" id="KW-0804">Transcription</keyword>
<dbReference type="PANTHER" id="PTHR12466:SF8">
    <property type="entry name" value="PARAFIBROMIN"/>
    <property type="match status" value="1"/>
</dbReference>
<reference evidence="8" key="1">
    <citation type="submission" date="2016-04" db="EMBL/GenBank/DDBJ databases">
        <title>Comparative genomics of biotechnologically important yeasts.</title>
        <authorList>
            <consortium name="DOE Joint Genome Institute"/>
            <person name="Riley R."/>
            <person name="Haridas S."/>
            <person name="Wolfe K.H."/>
            <person name="Lopes M.R."/>
            <person name="Hittinger C.T."/>
            <person name="Goker M."/>
            <person name="Salamov A."/>
            <person name="Wisecaver J."/>
            <person name="Long T.M."/>
            <person name="Aerts A.L."/>
            <person name="Barry K."/>
            <person name="Choi C."/>
            <person name="Clum A."/>
            <person name="Coughlan A.Y."/>
            <person name="Deshpande S."/>
            <person name="Douglass A.P."/>
            <person name="Hanson S.J."/>
            <person name="Klenk H.-P."/>
            <person name="Labutti K."/>
            <person name="Lapidus A."/>
            <person name="Lindquist E."/>
            <person name="Lipzen A."/>
            <person name="Meier-Kolthoff J.P."/>
            <person name="Ohm R.A."/>
            <person name="Otillar R.P."/>
            <person name="Pangilinan J."/>
            <person name="Peng Y."/>
            <person name="Rokas A."/>
            <person name="Rosa C.A."/>
            <person name="Scheuner C."/>
            <person name="Sibirny A.A."/>
            <person name="Slot J.C."/>
            <person name="Stielow J.B."/>
            <person name="Sun H."/>
            <person name="Kurtzman C.P."/>
            <person name="Blackwell M."/>
            <person name="Grigoriev I.V."/>
            <person name="Jeffries T.W."/>
        </authorList>
    </citation>
    <scope>NUCLEOTIDE SEQUENCE [LARGE SCALE GENOMIC DNA]</scope>
    <source>
        <strain evidence="8">NRRL YB-2248</strain>
    </source>
</reference>
<dbReference type="Proteomes" id="UP000094801">
    <property type="component" value="Unassembled WGS sequence"/>
</dbReference>
<evidence type="ECO:0000256" key="5">
    <source>
        <dbReference type="SAM" id="MobiDB-lite"/>
    </source>
</evidence>
<accession>A0A1E4T6R5</accession>
<protein>
    <recommendedName>
        <fullName evidence="6">Cell division control protein 73 C-terminal domain-containing protein</fullName>
    </recommendedName>
</protein>
<gene>
    <name evidence="7" type="ORF">CANARDRAFT_26760</name>
</gene>
<feature type="compositionally biased region" description="Low complexity" evidence="5">
    <location>
        <begin position="227"/>
        <end position="237"/>
    </location>
</feature>
<dbReference type="GO" id="GO:0006368">
    <property type="term" value="P:transcription elongation by RNA polymerase II"/>
    <property type="evidence" value="ECO:0007669"/>
    <property type="project" value="InterPro"/>
</dbReference>
<feature type="compositionally biased region" description="Low complexity" evidence="5">
    <location>
        <begin position="205"/>
        <end position="220"/>
    </location>
</feature>
<dbReference type="GO" id="GO:0016593">
    <property type="term" value="C:Cdc73/Paf1 complex"/>
    <property type="evidence" value="ECO:0007669"/>
    <property type="project" value="InterPro"/>
</dbReference>
<comment type="similarity">
    <text evidence="2">Belongs to the CDC73 family.</text>
</comment>
<comment type="subcellular location">
    <subcellularLocation>
        <location evidence="1">Nucleus</location>
    </subcellularLocation>
</comment>
<dbReference type="InterPro" id="IPR007852">
    <property type="entry name" value="Cdc73/Parafibromin"/>
</dbReference>
<evidence type="ECO:0000313" key="8">
    <source>
        <dbReference type="Proteomes" id="UP000094801"/>
    </source>
</evidence>
<evidence type="ECO:0000256" key="2">
    <source>
        <dbReference type="ARBA" id="ARBA00010427"/>
    </source>
</evidence>
<dbReference type="STRING" id="983967.A0A1E4T6R5"/>
<evidence type="ECO:0000313" key="7">
    <source>
        <dbReference type="EMBL" id="ODV87358.1"/>
    </source>
</evidence>
<proteinExistence type="inferred from homology"/>
<dbReference type="InterPro" id="IPR031336">
    <property type="entry name" value="CDC73_C"/>
</dbReference>
<evidence type="ECO:0000256" key="1">
    <source>
        <dbReference type="ARBA" id="ARBA00004123"/>
    </source>
</evidence>
<name>A0A1E4T6R5_9ASCO</name>
<feature type="domain" description="Cell division control protein 73 C-terminal" evidence="6">
    <location>
        <begin position="241"/>
        <end position="394"/>
    </location>
</feature>
<dbReference type="EMBL" id="KV453848">
    <property type="protein sequence ID" value="ODV87358.1"/>
    <property type="molecule type" value="Genomic_DNA"/>
</dbReference>
<sequence>MSSAVLKLRRAIRNKESISLSPEGKDVGEATALIIDGEEIPLSEKTDFIGNDNTNQTLRAIYQCWLNNESSTTEYIAACEKNKIPVISFMERTELISFLNGSSETCSYLKVDAAALNEFASSSKSTGKSEGADNENKDSKKRKIELDPFLKEILANERDLVDHNKALRGSKPVDFSSVAKECEYKIIRLSKSDSTSGSSKAAATAYKSSSSSSSVPKPAAVPRHRPSSSTSTSSVVTAPAKNKDPIIILSPSASSILTMNNVKEFLQDGKFVDTTDMPMSAKNMLQLSRDSKKFNRKMKFLVVSNVDKFFTKPEYWDRVVAVFTTGQEWQFKNYKYSQPNDIFQKYKGFYIHYNGDIVPPKINSWNVQTITIDRNQRFKDRQTSEFLWESLEKFMSTKGYK</sequence>
<dbReference type="GO" id="GO:0032968">
    <property type="term" value="P:positive regulation of transcription elongation by RNA polymerase II"/>
    <property type="evidence" value="ECO:0007669"/>
    <property type="project" value="TreeGrafter"/>
</dbReference>
<evidence type="ECO:0000259" key="6">
    <source>
        <dbReference type="Pfam" id="PF05179"/>
    </source>
</evidence>
<evidence type="ECO:0000256" key="3">
    <source>
        <dbReference type="ARBA" id="ARBA00023163"/>
    </source>
</evidence>
<dbReference type="Pfam" id="PF05179">
    <property type="entry name" value="CDC73_C"/>
    <property type="match status" value="1"/>
</dbReference>
<feature type="region of interest" description="Disordered" evidence="5">
    <location>
        <begin position="205"/>
        <end position="237"/>
    </location>
</feature>
<dbReference type="GO" id="GO:0000993">
    <property type="term" value="F:RNA polymerase II complex binding"/>
    <property type="evidence" value="ECO:0007669"/>
    <property type="project" value="TreeGrafter"/>
</dbReference>
<dbReference type="AlphaFoldDB" id="A0A1E4T6R5"/>
<organism evidence="7 8">
    <name type="scientific">[Candida] arabinofermentans NRRL YB-2248</name>
    <dbReference type="NCBI Taxonomy" id="983967"/>
    <lineage>
        <taxon>Eukaryota</taxon>
        <taxon>Fungi</taxon>
        <taxon>Dikarya</taxon>
        <taxon>Ascomycota</taxon>
        <taxon>Saccharomycotina</taxon>
        <taxon>Pichiomycetes</taxon>
        <taxon>Pichiales</taxon>
        <taxon>Pichiaceae</taxon>
        <taxon>Ogataea</taxon>
        <taxon>Ogataea/Candida clade</taxon>
    </lineage>
</organism>
<dbReference type="Gene3D" id="3.40.50.11990">
    <property type="entry name" value="RNA polymerase II accessory factor, Cdc73 C-terminal domain"/>
    <property type="match status" value="1"/>
</dbReference>